<dbReference type="SUPFAM" id="SSF51905">
    <property type="entry name" value="FAD/NAD(P)-binding domain"/>
    <property type="match status" value="1"/>
</dbReference>
<feature type="non-terminal residue" evidence="2">
    <location>
        <position position="77"/>
    </location>
</feature>
<evidence type="ECO:0000259" key="1">
    <source>
        <dbReference type="Pfam" id="PF01266"/>
    </source>
</evidence>
<feature type="non-terminal residue" evidence="2">
    <location>
        <position position="1"/>
    </location>
</feature>
<dbReference type="Gene3D" id="3.50.50.60">
    <property type="entry name" value="FAD/NAD(P)-binding domain"/>
    <property type="match status" value="1"/>
</dbReference>
<feature type="domain" description="FAD dependent oxidoreductase" evidence="1">
    <location>
        <begin position="1"/>
        <end position="76"/>
    </location>
</feature>
<organism evidence="2 3">
    <name type="scientific">Polarella glacialis</name>
    <name type="common">Dinoflagellate</name>
    <dbReference type="NCBI Taxonomy" id="89957"/>
    <lineage>
        <taxon>Eukaryota</taxon>
        <taxon>Sar</taxon>
        <taxon>Alveolata</taxon>
        <taxon>Dinophyceae</taxon>
        <taxon>Suessiales</taxon>
        <taxon>Suessiaceae</taxon>
        <taxon>Polarella</taxon>
    </lineage>
</organism>
<evidence type="ECO:0000313" key="2">
    <source>
        <dbReference type="EMBL" id="CAE8688378.1"/>
    </source>
</evidence>
<dbReference type="InterPro" id="IPR006076">
    <property type="entry name" value="FAD-dep_OxRdtase"/>
</dbReference>
<name>A0A813JYS9_POLGL</name>
<sequence>RELARRGQHVALVERHSIGSGVSAGNTGIACTLLGVAQGSLERRCLEHGRSLNLATYRALGVPHNPCGALYVAWSDE</sequence>
<gene>
    <name evidence="2" type="ORF">PGLA2088_LOCUS25883</name>
</gene>
<comment type="caution">
    <text evidence="2">The sequence shown here is derived from an EMBL/GenBank/DDBJ whole genome shotgun (WGS) entry which is preliminary data.</text>
</comment>
<evidence type="ECO:0000313" key="3">
    <source>
        <dbReference type="Proteomes" id="UP000626109"/>
    </source>
</evidence>
<accession>A0A813JYS9</accession>
<reference evidence="2" key="1">
    <citation type="submission" date="2021-02" db="EMBL/GenBank/DDBJ databases">
        <authorList>
            <person name="Dougan E. K."/>
            <person name="Rhodes N."/>
            <person name="Thang M."/>
            <person name="Chan C."/>
        </authorList>
    </citation>
    <scope>NUCLEOTIDE SEQUENCE</scope>
</reference>
<dbReference type="InterPro" id="IPR036188">
    <property type="entry name" value="FAD/NAD-bd_sf"/>
</dbReference>
<dbReference type="Gene3D" id="3.30.9.10">
    <property type="entry name" value="D-Amino Acid Oxidase, subunit A, domain 2"/>
    <property type="match status" value="1"/>
</dbReference>
<dbReference type="AlphaFoldDB" id="A0A813JYS9"/>
<protein>
    <recommendedName>
        <fullName evidence="1">FAD dependent oxidoreductase domain-containing protein</fullName>
    </recommendedName>
</protein>
<proteinExistence type="predicted"/>
<dbReference type="Pfam" id="PF01266">
    <property type="entry name" value="DAO"/>
    <property type="match status" value="1"/>
</dbReference>
<dbReference type="EMBL" id="CAJNNW010026885">
    <property type="protein sequence ID" value="CAE8688378.1"/>
    <property type="molecule type" value="Genomic_DNA"/>
</dbReference>
<dbReference type="Proteomes" id="UP000626109">
    <property type="component" value="Unassembled WGS sequence"/>
</dbReference>